<name>A0A0E9QWG5_ANGAN</name>
<reference evidence="1" key="2">
    <citation type="journal article" date="2015" name="Fish Shellfish Immunol.">
        <title>Early steps in the European eel (Anguilla anguilla)-Vibrio vulnificus interaction in the gills: Role of the RtxA13 toxin.</title>
        <authorList>
            <person name="Callol A."/>
            <person name="Pajuelo D."/>
            <person name="Ebbesson L."/>
            <person name="Teles M."/>
            <person name="MacKenzie S."/>
            <person name="Amaro C."/>
        </authorList>
    </citation>
    <scope>NUCLEOTIDE SEQUENCE</scope>
</reference>
<reference evidence="1" key="1">
    <citation type="submission" date="2014-11" db="EMBL/GenBank/DDBJ databases">
        <authorList>
            <person name="Amaro Gonzalez C."/>
        </authorList>
    </citation>
    <scope>NUCLEOTIDE SEQUENCE</scope>
</reference>
<evidence type="ECO:0000313" key="1">
    <source>
        <dbReference type="EMBL" id="JAH20787.1"/>
    </source>
</evidence>
<accession>A0A0E9QWG5</accession>
<sequence>MASIGSPPVDLTVYHSFEIQRHSRLQTSIDGLGKWGGLCNTNTGS</sequence>
<protein>
    <submittedName>
        <fullName evidence="1">Uncharacterized protein</fullName>
    </submittedName>
</protein>
<organism evidence="1">
    <name type="scientific">Anguilla anguilla</name>
    <name type="common">European freshwater eel</name>
    <name type="synonym">Muraena anguilla</name>
    <dbReference type="NCBI Taxonomy" id="7936"/>
    <lineage>
        <taxon>Eukaryota</taxon>
        <taxon>Metazoa</taxon>
        <taxon>Chordata</taxon>
        <taxon>Craniata</taxon>
        <taxon>Vertebrata</taxon>
        <taxon>Euteleostomi</taxon>
        <taxon>Actinopterygii</taxon>
        <taxon>Neopterygii</taxon>
        <taxon>Teleostei</taxon>
        <taxon>Anguilliformes</taxon>
        <taxon>Anguillidae</taxon>
        <taxon>Anguilla</taxon>
    </lineage>
</organism>
<proteinExistence type="predicted"/>
<dbReference type="AlphaFoldDB" id="A0A0E9QWG5"/>
<dbReference type="EMBL" id="GBXM01087790">
    <property type="protein sequence ID" value="JAH20787.1"/>
    <property type="molecule type" value="Transcribed_RNA"/>
</dbReference>